<dbReference type="AlphaFoldDB" id="A0A1T5E6D2"/>
<evidence type="ECO:0008006" key="3">
    <source>
        <dbReference type="Google" id="ProtNLM"/>
    </source>
</evidence>
<organism evidence="1 2">
    <name type="scientific">Dyadobacter psychrophilus</name>
    <dbReference type="NCBI Taxonomy" id="651661"/>
    <lineage>
        <taxon>Bacteria</taxon>
        <taxon>Pseudomonadati</taxon>
        <taxon>Bacteroidota</taxon>
        <taxon>Cytophagia</taxon>
        <taxon>Cytophagales</taxon>
        <taxon>Spirosomataceae</taxon>
        <taxon>Dyadobacter</taxon>
    </lineage>
</organism>
<reference evidence="2" key="1">
    <citation type="submission" date="2017-02" db="EMBL/GenBank/DDBJ databases">
        <authorList>
            <person name="Varghese N."/>
            <person name="Submissions S."/>
        </authorList>
    </citation>
    <scope>NUCLEOTIDE SEQUENCE [LARGE SCALE GENOMIC DNA]</scope>
    <source>
        <strain evidence="2">DSM 22270</strain>
    </source>
</reference>
<evidence type="ECO:0000313" key="1">
    <source>
        <dbReference type="EMBL" id="SKB79451.1"/>
    </source>
</evidence>
<dbReference type="STRING" id="651661.SAMN05660293_02188"/>
<dbReference type="InterPro" id="IPR025345">
    <property type="entry name" value="DUF4249"/>
</dbReference>
<gene>
    <name evidence="1" type="ORF">SAMN05660293_02188</name>
</gene>
<sequence length="380" mass="43005">MNFLSKRIYSLKYLIVLLLTLESCIVPFSPPEVSLDEQYLVVDGFFNVGGTDSSRIELRRTQNINQTDQPLIETGASVTVEAEGGATYTFAESGDGSYLLPPGSYNMQDQYRIRIRTENGQEYLSDFVTVSRTPAIDSLTYKLDRVQNAMIFYINAHDEQNKTQFYRWKFEETWEYESTYSSALEIVDSQIVSRKENITKCWGNKRSGSILLGSTVRLSDDIIKDLPLNTVPISSNKLFRKYSILVRQYGLSRQAFEYWTELSKSTQLTGSLFDPQPGQVTGNIKNIADAKNLVFGYFSASTEETKRITISPNLGIFPRCTEPDTIPVQCTGFPDDPCAFNTQQLLLTYWGPRADYVLVATPECTDCRTAGGTNRKPSFW</sequence>
<proteinExistence type="predicted"/>
<name>A0A1T5E6D2_9BACT</name>
<dbReference type="EMBL" id="FUZA01000002">
    <property type="protein sequence ID" value="SKB79451.1"/>
    <property type="molecule type" value="Genomic_DNA"/>
</dbReference>
<dbReference type="RefSeq" id="WP_082214688.1">
    <property type="nucleotide sequence ID" value="NZ_FUZA01000002.1"/>
</dbReference>
<accession>A0A1T5E6D2</accession>
<protein>
    <recommendedName>
        <fullName evidence="3">DUF4249 domain-containing protein</fullName>
    </recommendedName>
</protein>
<dbReference type="OrthoDB" id="1062680at2"/>
<dbReference type="Pfam" id="PF14054">
    <property type="entry name" value="DUF4249"/>
    <property type="match status" value="1"/>
</dbReference>
<evidence type="ECO:0000313" key="2">
    <source>
        <dbReference type="Proteomes" id="UP000190897"/>
    </source>
</evidence>
<dbReference type="Proteomes" id="UP000190897">
    <property type="component" value="Unassembled WGS sequence"/>
</dbReference>
<keyword evidence="2" id="KW-1185">Reference proteome</keyword>